<dbReference type="InterPro" id="IPR051959">
    <property type="entry name" value="PAK1-Kinase_Regulator"/>
</dbReference>
<dbReference type="InterPro" id="IPR001680">
    <property type="entry name" value="WD40_rpt"/>
</dbReference>
<feature type="region of interest" description="Disordered" evidence="4">
    <location>
        <begin position="24"/>
        <end position="53"/>
    </location>
</feature>
<dbReference type="InterPro" id="IPR019775">
    <property type="entry name" value="WD40_repeat_CS"/>
</dbReference>
<feature type="compositionally biased region" description="Polar residues" evidence="4">
    <location>
        <begin position="24"/>
        <end position="33"/>
    </location>
</feature>
<feature type="compositionally biased region" description="Acidic residues" evidence="4">
    <location>
        <begin position="331"/>
        <end position="350"/>
    </location>
</feature>
<keyword evidence="6" id="KW-1185">Reference proteome</keyword>
<proteinExistence type="predicted"/>
<evidence type="ECO:0000313" key="5">
    <source>
        <dbReference type="EMBL" id="EED91968.1"/>
    </source>
</evidence>
<dbReference type="HOGENOM" id="CLU_554891_0_0_1"/>
<dbReference type="GeneID" id="7449615"/>
<evidence type="ECO:0000256" key="2">
    <source>
        <dbReference type="ARBA" id="ARBA00022737"/>
    </source>
</evidence>
<dbReference type="InParanoid" id="B8C2L6"/>
<evidence type="ECO:0000256" key="3">
    <source>
        <dbReference type="PROSITE-ProRule" id="PRU00221"/>
    </source>
</evidence>
<dbReference type="GO" id="GO:0000463">
    <property type="term" value="P:maturation of LSU-rRNA from tricistronic rRNA transcript (SSU-rRNA, 5.8S rRNA, LSU-rRNA)"/>
    <property type="evidence" value="ECO:0000318"/>
    <property type="project" value="GO_Central"/>
</dbReference>
<dbReference type="RefSeq" id="XP_002290216.1">
    <property type="nucleotide sequence ID" value="XM_002290180.1"/>
</dbReference>
<keyword evidence="1 3" id="KW-0853">WD repeat</keyword>
<dbReference type="SMART" id="SM00320">
    <property type="entry name" value="WD40"/>
    <property type="match status" value="3"/>
</dbReference>
<sequence>MAAHEGSVRCLDIGSAAALGGTSKAISADQSSGAKKRQRHEDTKDRSSQLAEPGVLLSGGFDETINVFNLQKHTQAGELKTPNDLGSPLCCSFAPPSSSSSASPPTHALVGLTSGKIILYKKRDWSVQHVLSGHDEGGVQCLAVHPTGRMALTGGRDGKIVLWDLVKGRLAFVYKLPSSAKSKGRKEIVNHIVWSGDGNRYAFCYGTKVTARDVASGEDLLDVDMPSRVNQLAFIGGMEGMFIAAACDDGGLPVLEVGQLEEEEDADTRRAIMAIEPVDAVVAGDDRLKCIQKVDGGSGFLVVTANSGGVVSLMDLEGAARMMLTGSEGESVGDENDNSDDVNDSDDDEEVEAAVEILDSVRIGSGARITNLSVWTCPGDDAYDDFQESSSDESESVSEDKKTAQVNEVEPPMKGYGKVSRDNGSKIELDADAVEKARKLVGQAKKRQKKQKKLSNKV</sequence>
<feature type="region of interest" description="Disordered" evidence="4">
    <location>
        <begin position="383"/>
        <end position="425"/>
    </location>
</feature>
<dbReference type="GO" id="GO:0004860">
    <property type="term" value="F:protein kinase inhibitor activity"/>
    <property type="evidence" value="ECO:0000318"/>
    <property type="project" value="GO_Central"/>
</dbReference>
<evidence type="ECO:0000313" key="6">
    <source>
        <dbReference type="Proteomes" id="UP000001449"/>
    </source>
</evidence>
<dbReference type="Gene3D" id="2.130.10.10">
    <property type="entry name" value="YVTN repeat-like/Quinoprotein amine dehydrogenase"/>
    <property type="match status" value="1"/>
</dbReference>
<organism evidence="5 6">
    <name type="scientific">Thalassiosira pseudonana</name>
    <name type="common">Marine diatom</name>
    <name type="synonym">Cyclotella nana</name>
    <dbReference type="NCBI Taxonomy" id="35128"/>
    <lineage>
        <taxon>Eukaryota</taxon>
        <taxon>Sar</taxon>
        <taxon>Stramenopiles</taxon>
        <taxon>Ochrophyta</taxon>
        <taxon>Bacillariophyta</taxon>
        <taxon>Coscinodiscophyceae</taxon>
        <taxon>Thalassiosirophycidae</taxon>
        <taxon>Thalassiosirales</taxon>
        <taxon>Thalassiosiraceae</taxon>
        <taxon>Thalassiosira</taxon>
    </lineage>
</organism>
<protein>
    <submittedName>
        <fullName evidence="5">WD40-repeat protein</fullName>
    </submittedName>
</protein>
<accession>B8C2L6</accession>
<dbReference type="InterPro" id="IPR036322">
    <property type="entry name" value="WD40_repeat_dom_sf"/>
</dbReference>
<feature type="compositionally biased region" description="Acidic residues" evidence="4">
    <location>
        <begin position="383"/>
        <end position="397"/>
    </location>
</feature>
<dbReference type="SUPFAM" id="SSF50978">
    <property type="entry name" value="WD40 repeat-like"/>
    <property type="match status" value="1"/>
</dbReference>
<dbReference type="InterPro" id="IPR015943">
    <property type="entry name" value="WD40/YVTN_repeat-like_dom_sf"/>
</dbReference>
<dbReference type="eggNOG" id="KOG0294">
    <property type="taxonomic scope" value="Eukaryota"/>
</dbReference>
<reference evidence="5 6" key="2">
    <citation type="journal article" date="2008" name="Nature">
        <title>The Phaeodactylum genome reveals the evolutionary history of diatom genomes.</title>
        <authorList>
            <person name="Bowler C."/>
            <person name="Allen A.E."/>
            <person name="Badger J.H."/>
            <person name="Grimwood J."/>
            <person name="Jabbari K."/>
            <person name="Kuo A."/>
            <person name="Maheswari U."/>
            <person name="Martens C."/>
            <person name="Maumus F."/>
            <person name="Otillar R.P."/>
            <person name="Rayko E."/>
            <person name="Salamov A."/>
            <person name="Vandepoele K."/>
            <person name="Beszteri B."/>
            <person name="Gruber A."/>
            <person name="Heijde M."/>
            <person name="Katinka M."/>
            <person name="Mock T."/>
            <person name="Valentin K."/>
            <person name="Verret F."/>
            <person name="Berges J.A."/>
            <person name="Brownlee C."/>
            <person name="Cadoret J.P."/>
            <person name="Chiovitti A."/>
            <person name="Choi C.J."/>
            <person name="Coesel S."/>
            <person name="De Martino A."/>
            <person name="Detter J.C."/>
            <person name="Durkin C."/>
            <person name="Falciatore A."/>
            <person name="Fournet J."/>
            <person name="Haruta M."/>
            <person name="Huysman M.J."/>
            <person name="Jenkins B.D."/>
            <person name="Jiroutova K."/>
            <person name="Jorgensen R.E."/>
            <person name="Joubert Y."/>
            <person name="Kaplan A."/>
            <person name="Kroger N."/>
            <person name="Kroth P.G."/>
            <person name="La Roche J."/>
            <person name="Lindquist E."/>
            <person name="Lommer M."/>
            <person name="Martin-Jezequel V."/>
            <person name="Lopez P.J."/>
            <person name="Lucas S."/>
            <person name="Mangogna M."/>
            <person name="McGinnis K."/>
            <person name="Medlin L.K."/>
            <person name="Montsant A."/>
            <person name="Oudot-Le Secq M.P."/>
            <person name="Napoli C."/>
            <person name="Obornik M."/>
            <person name="Parker M.S."/>
            <person name="Petit J.L."/>
            <person name="Porcel B.M."/>
            <person name="Poulsen N."/>
            <person name="Robison M."/>
            <person name="Rychlewski L."/>
            <person name="Rynearson T.A."/>
            <person name="Schmutz J."/>
            <person name="Shapiro H."/>
            <person name="Siaut M."/>
            <person name="Stanley M."/>
            <person name="Sussman M.R."/>
            <person name="Taylor A.R."/>
            <person name="Vardi A."/>
            <person name="von Dassow P."/>
            <person name="Vyverman W."/>
            <person name="Willis A."/>
            <person name="Wyrwicz L.S."/>
            <person name="Rokhsar D.S."/>
            <person name="Weissenbach J."/>
            <person name="Armbrust E.V."/>
            <person name="Green B.R."/>
            <person name="Van de Peer Y."/>
            <person name="Grigoriev I.V."/>
        </authorList>
    </citation>
    <scope>NUCLEOTIDE SEQUENCE [LARGE SCALE GENOMIC DNA]</scope>
    <source>
        <strain evidence="5 6">CCMP1335</strain>
    </source>
</reference>
<dbReference type="PANTHER" id="PTHR44675:SF1">
    <property type="entry name" value="P21-ACTIVATED PROTEIN KINASE-INTERACTING PROTEIN 1"/>
    <property type="match status" value="1"/>
</dbReference>
<dbReference type="Proteomes" id="UP000001449">
    <property type="component" value="Chromosome 5"/>
</dbReference>
<keyword evidence="2" id="KW-0677">Repeat</keyword>
<dbReference type="PROSITE" id="PS50082">
    <property type="entry name" value="WD_REPEATS_2"/>
    <property type="match status" value="1"/>
</dbReference>
<dbReference type="EMBL" id="CM000642">
    <property type="protein sequence ID" value="EED91968.1"/>
    <property type="molecule type" value="Genomic_DNA"/>
</dbReference>
<dbReference type="PROSITE" id="PS50294">
    <property type="entry name" value="WD_REPEATS_REGION"/>
    <property type="match status" value="1"/>
</dbReference>
<dbReference type="GO" id="GO:0005730">
    <property type="term" value="C:nucleolus"/>
    <property type="evidence" value="ECO:0000318"/>
    <property type="project" value="GO_Central"/>
</dbReference>
<gene>
    <name evidence="5" type="ORF">THAPSDRAFT_268880</name>
</gene>
<dbReference type="PaxDb" id="35128-Thaps268880"/>
<reference evidence="5 6" key="1">
    <citation type="journal article" date="2004" name="Science">
        <title>The genome of the diatom Thalassiosira pseudonana: ecology, evolution, and metabolism.</title>
        <authorList>
            <person name="Armbrust E.V."/>
            <person name="Berges J.A."/>
            <person name="Bowler C."/>
            <person name="Green B.R."/>
            <person name="Martinez D."/>
            <person name="Putnam N.H."/>
            <person name="Zhou S."/>
            <person name="Allen A.E."/>
            <person name="Apt K.E."/>
            <person name="Bechner M."/>
            <person name="Brzezinski M.A."/>
            <person name="Chaal B.K."/>
            <person name="Chiovitti A."/>
            <person name="Davis A.K."/>
            <person name="Demarest M.S."/>
            <person name="Detter J.C."/>
            <person name="Glavina T."/>
            <person name="Goodstein D."/>
            <person name="Hadi M.Z."/>
            <person name="Hellsten U."/>
            <person name="Hildebrand M."/>
            <person name="Jenkins B.D."/>
            <person name="Jurka J."/>
            <person name="Kapitonov V.V."/>
            <person name="Kroger N."/>
            <person name="Lau W.W."/>
            <person name="Lane T.W."/>
            <person name="Larimer F.W."/>
            <person name="Lippmeier J.C."/>
            <person name="Lucas S."/>
            <person name="Medina M."/>
            <person name="Montsant A."/>
            <person name="Obornik M."/>
            <person name="Parker M.S."/>
            <person name="Palenik B."/>
            <person name="Pazour G.J."/>
            <person name="Richardson P.M."/>
            <person name="Rynearson T.A."/>
            <person name="Saito M.A."/>
            <person name="Schwartz D.C."/>
            <person name="Thamatrakoln K."/>
            <person name="Valentin K."/>
            <person name="Vardi A."/>
            <person name="Wilkerson F.P."/>
            <person name="Rokhsar D.S."/>
        </authorList>
    </citation>
    <scope>NUCLEOTIDE SEQUENCE [LARGE SCALE GENOMIC DNA]</scope>
    <source>
        <strain evidence="5 6">CCMP1335</strain>
    </source>
</reference>
<dbReference type="AlphaFoldDB" id="B8C2L6"/>
<dbReference type="KEGG" id="tps:THAPSDRAFT_268880"/>
<dbReference type="OMA" id="KRDWSVQ"/>
<evidence type="ECO:0000256" key="4">
    <source>
        <dbReference type="SAM" id="MobiDB-lite"/>
    </source>
</evidence>
<evidence type="ECO:0000256" key="1">
    <source>
        <dbReference type="ARBA" id="ARBA00022574"/>
    </source>
</evidence>
<dbReference type="STRING" id="35128.B8C2L6"/>
<feature type="repeat" description="WD" evidence="3">
    <location>
        <begin position="132"/>
        <end position="173"/>
    </location>
</feature>
<name>B8C2L6_THAPS</name>
<dbReference type="PROSITE" id="PS00678">
    <property type="entry name" value="WD_REPEATS_1"/>
    <property type="match status" value="1"/>
</dbReference>
<dbReference type="Pfam" id="PF00400">
    <property type="entry name" value="WD40"/>
    <property type="match status" value="1"/>
</dbReference>
<feature type="region of interest" description="Disordered" evidence="4">
    <location>
        <begin position="327"/>
        <end position="350"/>
    </location>
</feature>
<dbReference type="PANTHER" id="PTHR44675">
    <property type="entry name" value="PAK1 INTERACTING PROTEIN 1"/>
    <property type="match status" value="1"/>
</dbReference>